<feature type="region of interest" description="Disordered" evidence="1">
    <location>
        <begin position="1"/>
        <end position="124"/>
    </location>
</feature>
<evidence type="ECO:0000313" key="2">
    <source>
        <dbReference type="EMBL" id="CCC98614.1"/>
    </source>
</evidence>
<evidence type="ECO:0000313" key="3">
    <source>
        <dbReference type="Proteomes" id="UP000007319"/>
    </source>
</evidence>
<accession>A0A9P1JRW6</accession>
<evidence type="ECO:0000256" key="1">
    <source>
        <dbReference type="SAM" id="MobiDB-lite"/>
    </source>
</evidence>
<proteinExistence type="predicted"/>
<sequence>MPGPRRTPIDIRKGPGRLNGTSRRSLAGEIIARPPESRMPGNGAEGATAPETLRQKDRKGDKATLESSPVRASRGTAHRRSKPVVEGWTSPVNLSGPGQRGQDSRQSRRGLCDPMSEDPRDRGF</sequence>
<organism evidence="2 3">
    <name type="scientific">Azospirillum baldaniorum</name>
    <dbReference type="NCBI Taxonomy" id="1064539"/>
    <lineage>
        <taxon>Bacteria</taxon>
        <taxon>Pseudomonadati</taxon>
        <taxon>Pseudomonadota</taxon>
        <taxon>Alphaproteobacteria</taxon>
        <taxon>Rhodospirillales</taxon>
        <taxon>Azospirillaceae</taxon>
        <taxon>Azospirillum</taxon>
    </lineage>
</organism>
<dbReference type="AlphaFoldDB" id="A0A9P1JRW6"/>
<feature type="compositionally biased region" description="Basic and acidic residues" evidence="1">
    <location>
        <begin position="53"/>
        <end position="64"/>
    </location>
</feature>
<keyword evidence="3" id="KW-1185">Reference proteome</keyword>
<dbReference type="KEGG" id="abs:AZOBR_150032"/>
<name>A0A9P1JRW6_9PROT</name>
<protein>
    <submittedName>
        <fullName evidence="2">Uncharacterized protein</fullName>
    </submittedName>
</protein>
<dbReference type="EMBL" id="HE577327">
    <property type="protein sequence ID" value="CCC98614.1"/>
    <property type="molecule type" value="Genomic_DNA"/>
</dbReference>
<dbReference type="Proteomes" id="UP000007319">
    <property type="component" value="Chromosome"/>
</dbReference>
<reference evidence="2 3" key="1">
    <citation type="journal article" date="2011" name="PLoS Genet.">
        <title>Azospirillum genomes reveal transition of bacteria from aquatic to terrestrial environments.</title>
        <authorList>
            <person name="Wisniewski-Dye F."/>
            <person name="Borziak K."/>
            <person name="Khalsa-Moyers G."/>
            <person name="Alexandre G."/>
            <person name="Sukharnikov L.O."/>
            <person name="Wuichet K."/>
            <person name="Hurst G.B."/>
            <person name="McDonald W.H."/>
            <person name="Robertson J.S."/>
            <person name="Barbe V."/>
            <person name="Calteau A."/>
            <person name="Rouy Z."/>
            <person name="Mangenot S."/>
            <person name="Prigent-Combaret C."/>
            <person name="Normand P."/>
            <person name="Boyer M."/>
            <person name="Siguier P."/>
            <person name="Dessaux Y."/>
            <person name="Elmerich C."/>
            <person name="Condemine G."/>
            <person name="Krishnen G."/>
            <person name="Kennedy I."/>
            <person name="Paterson A.H."/>
            <person name="Gonzalez V."/>
            <person name="Mavingui P."/>
            <person name="Zhulin I.B."/>
        </authorList>
    </citation>
    <scope>NUCLEOTIDE SEQUENCE [LARGE SCALE GENOMIC DNA]</scope>
    <source>
        <strain evidence="2 3">Sp245</strain>
    </source>
</reference>
<gene>
    <name evidence="2" type="ORF">AZOBR_150032</name>
</gene>